<evidence type="ECO:0000313" key="1">
    <source>
        <dbReference type="Proteomes" id="UP000504629"/>
    </source>
</evidence>
<protein>
    <submittedName>
        <fullName evidence="2">Uncharacterized protein LOC114246669</fullName>
    </submittedName>
</protein>
<evidence type="ECO:0000313" key="2">
    <source>
        <dbReference type="RefSeq" id="XP_028035133.1"/>
    </source>
</evidence>
<accession>A0A6J2K0C8</accession>
<dbReference type="OrthoDB" id="7353376at2759"/>
<keyword evidence="1" id="KW-1185">Reference proteome</keyword>
<proteinExistence type="predicted"/>
<dbReference type="KEGG" id="bman:114246669"/>
<sequence>MIPDLIDKPLMPGSWVSKYKQPYNPAWMDYCDPYHCGDYHKRACGLNRDNMRFEWFQSVCHLILNNKCSTYKGTLKYQPVDTKFCYMYVMYLRNGRQKCDDTSLEADVYYLID</sequence>
<dbReference type="RefSeq" id="XP_028035133.1">
    <property type="nucleotide sequence ID" value="XM_028179332.1"/>
</dbReference>
<dbReference type="GeneID" id="114246669"/>
<dbReference type="AlphaFoldDB" id="A0A6J2K0C8"/>
<dbReference type="Proteomes" id="UP000504629">
    <property type="component" value="Unplaced"/>
</dbReference>
<reference evidence="2" key="1">
    <citation type="submission" date="2025-08" db="UniProtKB">
        <authorList>
            <consortium name="RefSeq"/>
        </authorList>
    </citation>
    <scope>IDENTIFICATION</scope>
    <source>
        <tissue evidence="2">Silk gland</tissue>
    </source>
</reference>
<name>A0A6J2K0C8_BOMMA</name>
<gene>
    <name evidence="2" type="primary">LOC114246669</name>
</gene>
<organism evidence="1 2">
    <name type="scientific">Bombyx mandarina</name>
    <name type="common">Wild silk moth</name>
    <name type="synonym">Wild silkworm</name>
    <dbReference type="NCBI Taxonomy" id="7092"/>
    <lineage>
        <taxon>Eukaryota</taxon>
        <taxon>Metazoa</taxon>
        <taxon>Ecdysozoa</taxon>
        <taxon>Arthropoda</taxon>
        <taxon>Hexapoda</taxon>
        <taxon>Insecta</taxon>
        <taxon>Pterygota</taxon>
        <taxon>Neoptera</taxon>
        <taxon>Endopterygota</taxon>
        <taxon>Lepidoptera</taxon>
        <taxon>Glossata</taxon>
        <taxon>Ditrysia</taxon>
        <taxon>Bombycoidea</taxon>
        <taxon>Bombycidae</taxon>
        <taxon>Bombycinae</taxon>
        <taxon>Bombyx</taxon>
    </lineage>
</organism>